<comment type="subcellular location">
    <subcellularLocation>
        <location evidence="1">Cell membrane</location>
        <topology evidence="1">Multi-pass membrane protein</topology>
    </subcellularLocation>
</comment>
<dbReference type="EC" id="1.8.1.8" evidence="9"/>
<dbReference type="Pfam" id="PF13098">
    <property type="entry name" value="Thioredoxin_2"/>
    <property type="match status" value="1"/>
</dbReference>
<dbReference type="GO" id="GO:0005886">
    <property type="term" value="C:plasma membrane"/>
    <property type="evidence" value="ECO:0007669"/>
    <property type="project" value="UniProtKB-SubCell"/>
</dbReference>
<keyword evidence="3 7" id="KW-0812">Transmembrane</keyword>
<feature type="transmembrane region" description="Helical" evidence="7">
    <location>
        <begin position="201"/>
        <end position="218"/>
    </location>
</feature>
<keyword evidence="9" id="KW-0560">Oxidoreductase</keyword>
<evidence type="ECO:0000256" key="5">
    <source>
        <dbReference type="ARBA" id="ARBA00022989"/>
    </source>
</evidence>
<dbReference type="InterPro" id="IPR013766">
    <property type="entry name" value="Thioredoxin_domain"/>
</dbReference>
<evidence type="ECO:0000259" key="8">
    <source>
        <dbReference type="PROSITE" id="PS51352"/>
    </source>
</evidence>
<gene>
    <name evidence="9" type="ORF">HELGO_WM15221</name>
</gene>
<protein>
    <submittedName>
        <fullName evidence="9">Cytochrome c-type biogenesis protein DsbD, protein-disulfide reductase (EC)</fullName>
        <ecNumber evidence="9">1.8.1.8</ecNumber>
    </submittedName>
</protein>
<evidence type="ECO:0000256" key="2">
    <source>
        <dbReference type="ARBA" id="ARBA00022475"/>
    </source>
</evidence>
<evidence type="ECO:0000256" key="6">
    <source>
        <dbReference type="ARBA" id="ARBA00023136"/>
    </source>
</evidence>
<dbReference type="EMBL" id="CACVAP010000048">
    <property type="protein sequence ID" value="CAA6806568.1"/>
    <property type="molecule type" value="Genomic_DNA"/>
</dbReference>
<reference evidence="9" key="1">
    <citation type="submission" date="2020-01" db="EMBL/GenBank/DDBJ databases">
        <authorList>
            <person name="Meier V. D."/>
            <person name="Meier V D."/>
        </authorList>
    </citation>
    <scope>NUCLEOTIDE SEQUENCE</scope>
    <source>
        <strain evidence="9">HLG_WM_MAG_06</strain>
    </source>
</reference>
<dbReference type="NCBIfam" id="NF001419">
    <property type="entry name" value="PRK00293.1"/>
    <property type="match status" value="1"/>
</dbReference>
<dbReference type="PROSITE" id="PS51352">
    <property type="entry name" value="THIOREDOXIN_2"/>
    <property type="match status" value="1"/>
</dbReference>
<feature type="transmembrane region" description="Helical" evidence="7">
    <location>
        <begin position="253"/>
        <end position="273"/>
    </location>
</feature>
<feature type="transmembrane region" description="Helical" evidence="7">
    <location>
        <begin position="160"/>
        <end position="181"/>
    </location>
</feature>
<dbReference type="GO" id="GO:0017004">
    <property type="term" value="P:cytochrome complex assembly"/>
    <property type="evidence" value="ECO:0007669"/>
    <property type="project" value="UniProtKB-KW"/>
</dbReference>
<feature type="transmembrane region" description="Helical" evidence="7">
    <location>
        <begin position="124"/>
        <end position="148"/>
    </location>
</feature>
<feature type="transmembrane region" description="Helical" evidence="7">
    <location>
        <begin position="45"/>
        <end position="68"/>
    </location>
</feature>
<dbReference type="Gene3D" id="3.40.30.10">
    <property type="entry name" value="Glutaredoxin"/>
    <property type="match status" value="1"/>
</dbReference>
<dbReference type="InterPro" id="IPR003834">
    <property type="entry name" value="Cyt_c_assmbl_TM_dom"/>
</dbReference>
<dbReference type="GO" id="GO:0047134">
    <property type="term" value="F:protein-disulfide reductase [NAD(P)H] activity"/>
    <property type="evidence" value="ECO:0007669"/>
    <property type="project" value="UniProtKB-EC"/>
</dbReference>
<evidence type="ECO:0000256" key="1">
    <source>
        <dbReference type="ARBA" id="ARBA00004651"/>
    </source>
</evidence>
<dbReference type="GO" id="GO:0045454">
    <property type="term" value="P:cell redox homeostasis"/>
    <property type="evidence" value="ECO:0007669"/>
    <property type="project" value="TreeGrafter"/>
</dbReference>
<dbReference type="Pfam" id="PF02683">
    <property type="entry name" value="DsbD_TM"/>
    <property type="match status" value="1"/>
</dbReference>
<keyword evidence="2" id="KW-1003">Cell membrane</keyword>
<feature type="domain" description="Thioredoxin" evidence="8">
    <location>
        <begin position="281"/>
        <end position="425"/>
    </location>
</feature>
<evidence type="ECO:0000256" key="7">
    <source>
        <dbReference type="SAM" id="Phobius"/>
    </source>
</evidence>
<evidence type="ECO:0000256" key="4">
    <source>
        <dbReference type="ARBA" id="ARBA00022748"/>
    </source>
</evidence>
<keyword evidence="5 7" id="KW-1133">Transmembrane helix</keyword>
<evidence type="ECO:0000256" key="3">
    <source>
        <dbReference type="ARBA" id="ARBA00022692"/>
    </source>
</evidence>
<dbReference type="AlphaFoldDB" id="A0A6S6SU95"/>
<name>A0A6S6SU95_9BACT</name>
<feature type="transmembrane region" description="Helical" evidence="7">
    <location>
        <begin position="80"/>
        <end position="103"/>
    </location>
</feature>
<dbReference type="PANTHER" id="PTHR32234">
    <property type="entry name" value="THIOL:DISULFIDE INTERCHANGE PROTEIN DSBD"/>
    <property type="match status" value="1"/>
</dbReference>
<keyword evidence="4" id="KW-0201">Cytochrome c-type biogenesis</keyword>
<organism evidence="9">
    <name type="scientific">uncultured Sulfurovum sp</name>
    <dbReference type="NCBI Taxonomy" id="269237"/>
    <lineage>
        <taxon>Bacteria</taxon>
        <taxon>Pseudomonadati</taxon>
        <taxon>Campylobacterota</taxon>
        <taxon>Epsilonproteobacteria</taxon>
        <taxon>Campylobacterales</taxon>
        <taxon>Sulfurovaceae</taxon>
        <taxon>Sulfurovum</taxon>
        <taxon>environmental samples</taxon>
    </lineage>
</organism>
<dbReference type="InterPro" id="IPR036249">
    <property type="entry name" value="Thioredoxin-like_sf"/>
</dbReference>
<sequence>MTELIFGSFIAGLLLTFTPCVLPMVPIISGIIVGQGESLTTRKAVILSLSYVLGTALTYTLMGALAGATGEQLQSYFQNIWVIGSMSLVFVFMALSMFGLFTVQLPSFIQSKLNSQSGGIKGGSLPMVFLLGMISALILGACVSPVLISFLGVAIAKGDAFLGAIMMFAMAMGMGVPLILLGFGAGKMLPKAGMWMDKVKYVFGILLMAVAIQLFATLNLVSELLLWGVFAIILAIYFGAIDTLKEEDNFQKFLKALGVVLLIWGTVLVVGAAKGNTSLMTPLKESNPALITNTTTNLPIQKKELFSEIYTMDDLKTKQAEAIAEEKPLIIYFYTEYCSVCKRLKETTYKDANIKEMLSENYVAIQLNMTDKSNQEMLEVKQHFKIFGTPGFVFFDAEGDRADDEALYGYQGPEEFYDTLDLMME</sequence>
<dbReference type="InterPro" id="IPR012336">
    <property type="entry name" value="Thioredoxin-like_fold"/>
</dbReference>
<feature type="transmembrane region" description="Helical" evidence="7">
    <location>
        <begin position="224"/>
        <end position="241"/>
    </location>
</feature>
<evidence type="ECO:0000313" key="9">
    <source>
        <dbReference type="EMBL" id="CAA6806568.1"/>
    </source>
</evidence>
<dbReference type="SUPFAM" id="SSF52833">
    <property type="entry name" value="Thioredoxin-like"/>
    <property type="match status" value="1"/>
</dbReference>
<accession>A0A6S6SU95</accession>
<keyword evidence="6 7" id="KW-0472">Membrane</keyword>
<proteinExistence type="predicted"/>
<feature type="transmembrane region" description="Helical" evidence="7">
    <location>
        <begin position="6"/>
        <end position="33"/>
    </location>
</feature>
<dbReference type="PANTHER" id="PTHR32234:SF0">
    <property type="entry name" value="THIOL:DISULFIDE INTERCHANGE PROTEIN DSBD"/>
    <property type="match status" value="1"/>
</dbReference>